<evidence type="ECO:0000256" key="1">
    <source>
        <dbReference type="ARBA" id="ARBA00004651"/>
    </source>
</evidence>
<dbReference type="PANTHER" id="PTHR33778:SF1">
    <property type="entry name" value="MAGNESIUM TRANSPORTER YHID-RELATED"/>
    <property type="match status" value="1"/>
</dbReference>
<organism evidence="9 10">
    <name type="scientific">Clostridium sardiniense</name>
    <name type="common">Clostridium absonum</name>
    <dbReference type="NCBI Taxonomy" id="29369"/>
    <lineage>
        <taxon>Bacteria</taxon>
        <taxon>Bacillati</taxon>
        <taxon>Bacillota</taxon>
        <taxon>Clostridia</taxon>
        <taxon>Eubacteriales</taxon>
        <taxon>Clostridiaceae</taxon>
        <taxon>Clostridium</taxon>
    </lineage>
</organism>
<dbReference type="Proteomes" id="UP001299068">
    <property type="component" value="Unassembled WGS sequence"/>
</dbReference>
<accession>A0ABS7L2N4</accession>
<dbReference type="Pfam" id="PF02308">
    <property type="entry name" value="MgtC"/>
    <property type="match status" value="1"/>
</dbReference>
<comment type="caution">
    <text evidence="9">The sequence shown here is derived from an EMBL/GenBank/DDBJ whole genome shotgun (WGS) entry which is preliminary data.</text>
</comment>
<feature type="transmembrane region" description="Helical" evidence="7">
    <location>
        <begin position="7"/>
        <end position="24"/>
    </location>
</feature>
<gene>
    <name evidence="9" type="ORF">K5V21_17945</name>
</gene>
<protein>
    <submittedName>
        <fullName evidence="9">MgtC/SapB family protein</fullName>
    </submittedName>
</protein>
<dbReference type="EMBL" id="JAIKTU010000021">
    <property type="protein sequence ID" value="MBY0757315.1"/>
    <property type="molecule type" value="Genomic_DNA"/>
</dbReference>
<evidence type="ECO:0000313" key="9">
    <source>
        <dbReference type="EMBL" id="MBY0757315.1"/>
    </source>
</evidence>
<name>A0ABS7L2N4_CLOSR</name>
<keyword evidence="10" id="KW-1185">Reference proteome</keyword>
<feature type="transmembrane region" description="Helical" evidence="7">
    <location>
        <begin position="71"/>
        <end position="89"/>
    </location>
</feature>
<reference evidence="9 10" key="1">
    <citation type="journal article" date="2021" name="Cell Host Microbe">
        <title>in vivo commensal control of Clostridioides difficile virulence.</title>
        <authorList>
            <person name="Girinathan B.P."/>
            <person name="Dibenedetto N."/>
            <person name="Worley J.N."/>
            <person name="Peltier J."/>
            <person name="Arrieta-Ortiz M.L."/>
            <person name="Rupa Christinal Immanuel S."/>
            <person name="Lavin R."/>
            <person name="Delaney M.L."/>
            <person name="Cummins C."/>
            <person name="Hoffmann M."/>
            <person name="Luo Y."/>
            <person name="Gonzalez-Escalona N."/>
            <person name="Allard M."/>
            <person name="Onderdonk A.B."/>
            <person name="Gerber G.K."/>
            <person name="Sonenshein A.L."/>
            <person name="Baliga N."/>
            <person name="Dupuy B."/>
            <person name="Bry L."/>
        </authorList>
    </citation>
    <scope>NUCLEOTIDE SEQUENCE [LARGE SCALE GENOMIC DNA]</scope>
    <source>
        <strain evidence="9 10">DSM 599</strain>
    </source>
</reference>
<evidence type="ECO:0000256" key="7">
    <source>
        <dbReference type="SAM" id="Phobius"/>
    </source>
</evidence>
<keyword evidence="6 7" id="KW-0472">Membrane</keyword>
<keyword evidence="3" id="KW-1003">Cell membrane</keyword>
<evidence type="ECO:0000256" key="2">
    <source>
        <dbReference type="ARBA" id="ARBA00009298"/>
    </source>
</evidence>
<sequence length="229" mass="25186">MENVLDFFLRILVAGILAGLIGLDREMNSKEAGLRTHFLVGVGSALFMIISKYGFSDIIALNNIGLDPSRIAAQVVSGISFLGAGTILLEKRFIKGLTTAAGIWATAAIGLAVGSGMYEVGIFATFIVFVILKFSQKFLDLHFFKKIQGSKLFNVSIKMAKYPDNKIDEVLSNENYILSSFKTEKSLEDSISIYNIHFIIRAKKEESSLGLAKKLNDIDDVMSVEIENM</sequence>
<dbReference type="PRINTS" id="PR01837">
    <property type="entry name" value="MGTCSAPBPROT"/>
</dbReference>
<feature type="domain" description="MgtC/SapB/SrpB/YhiD N-terminal" evidence="8">
    <location>
        <begin position="11"/>
        <end position="138"/>
    </location>
</feature>
<feature type="transmembrane region" description="Helical" evidence="7">
    <location>
        <begin position="36"/>
        <end position="55"/>
    </location>
</feature>
<evidence type="ECO:0000313" key="10">
    <source>
        <dbReference type="Proteomes" id="UP001299068"/>
    </source>
</evidence>
<comment type="subcellular location">
    <subcellularLocation>
        <location evidence="1">Cell membrane</location>
        <topology evidence="1">Multi-pass membrane protein</topology>
    </subcellularLocation>
</comment>
<evidence type="ECO:0000256" key="3">
    <source>
        <dbReference type="ARBA" id="ARBA00022475"/>
    </source>
</evidence>
<keyword evidence="5 7" id="KW-1133">Transmembrane helix</keyword>
<dbReference type="PANTHER" id="PTHR33778">
    <property type="entry name" value="PROTEIN MGTC"/>
    <property type="match status" value="1"/>
</dbReference>
<feature type="transmembrane region" description="Helical" evidence="7">
    <location>
        <begin position="120"/>
        <end position="139"/>
    </location>
</feature>
<evidence type="ECO:0000256" key="6">
    <source>
        <dbReference type="ARBA" id="ARBA00023136"/>
    </source>
</evidence>
<dbReference type="InterPro" id="IPR003416">
    <property type="entry name" value="MgtC/SapB/SrpB/YhiD_fam"/>
</dbReference>
<dbReference type="NCBIfam" id="NF007431">
    <property type="entry name" value="PRK09977.1"/>
    <property type="match status" value="1"/>
</dbReference>
<keyword evidence="4 7" id="KW-0812">Transmembrane</keyword>
<proteinExistence type="inferred from homology"/>
<evidence type="ECO:0000259" key="8">
    <source>
        <dbReference type="Pfam" id="PF02308"/>
    </source>
</evidence>
<evidence type="ECO:0000256" key="4">
    <source>
        <dbReference type="ARBA" id="ARBA00022692"/>
    </source>
</evidence>
<comment type="similarity">
    <text evidence="2">Belongs to the MgtC/SapB family.</text>
</comment>
<dbReference type="InterPro" id="IPR049177">
    <property type="entry name" value="MgtC_SapB_SrpB_YhiD_N"/>
</dbReference>
<dbReference type="RefSeq" id="WP_221862417.1">
    <property type="nucleotide sequence ID" value="NZ_JAIKTU010000021.1"/>
</dbReference>
<evidence type="ECO:0000256" key="5">
    <source>
        <dbReference type="ARBA" id="ARBA00022989"/>
    </source>
</evidence>